<dbReference type="EMBL" id="CAJNAU010000063">
    <property type="protein sequence ID" value="CAE6811056.1"/>
    <property type="molecule type" value="Genomic_DNA"/>
</dbReference>
<organism evidence="1 2">
    <name type="scientific">Paraburkholderia aspalathi</name>
    <dbReference type="NCBI Taxonomy" id="1324617"/>
    <lineage>
        <taxon>Bacteria</taxon>
        <taxon>Pseudomonadati</taxon>
        <taxon>Pseudomonadota</taxon>
        <taxon>Betaproteobacteria</taxon>
        <taxon>Burkholderiales</taxon>
        <taxon>Burkholderiaceae</taxon>
        <taxon>Paraburkholderia</taxon>
    </lineage>
</organism>
<accession>A0ABM8SHX6</accession>
<proteinExistence type="predicted"/>
<protein>
    <submittedName>
        <fullName evidence="1">Uncharacterized protein</fullName>
    </submittedName>
</protein>
<keyword evidence="2" id="KW-1185">Reference proteome</keyword>
<dbReference type="Proteomes" id="UP000674425">
    <property type="component" value="Unassembled WGS sequence"/>
</dbReference>
<evidence type="ECO:0000313" key="1">
    <source>
        <dbReference type="EMBL" id="CAE6811056.1"/>
    </source>
</evidence>
<comment type="caution">
    <text evidence="1">The sequence shown here is derived from an EMBL/GenBank/DDBJ whole genome shotgun (WGS) entry which is preliminary data.</text>
</comment>
<evidence type="ECO:0000313" key="2">
    <source>
        <dbReference type="Proteomes" id="UP000674425"/>
    </source>
</evidence>
<gene>
    <name evidence="1" type="ORF">R69658_05404</name>
</gene>
<name>A0ABM8SHX6_9BURK</name>
<reference evidence="1 2" key="1">
    <citation type="submission" date="2021-02" db="EMBL/GenBank/DDBJ databases">
        <authorList>
            <person name="Vanwijnsberghe S."/>
        </authorList>
    </citation>
    <scope>NUCLEOTIDE SEQUENCE [LARGE SCALE GENOMIC DNA]</scope>
    <source>
        <strain evidence="1 2">R-69658</strain>
    </source>
</reference>
<dbReference type="RefSeq" id="WP_200620885.1">
    <property type="nucleotide sequence ID" value="NZ_CAJNAU010000063.1"/>
</dbReference>
<sequence length="146" mass="16521">MNLEERLINWARVQSGGGGDGGRDSLVASIYFPGVSGRSVNSALDLVDANRVEVAMRGLMPVDRKLLQMHYVWNKPPFVICRRLGLKVRPTTVFDLALAHARRSLGERLLEPKREFVSMQSIIDRLQSEPHLLRKRNRSSTLRSTI</sequence>